<name>A0AAN9FEH2_CROPI</name>
<dbReference type="AlphaFoldDB" id="A0AAN9FEH2"/>
<feature type="region of interest" description="Disordered" evidence="1">
    <location>
        <begin position="1"/>
        <end position="33"/>
    </location>
</feature>
<accession>A0AAN9FEH2</accession>
<gene>
    <name evidence="2" type="ORF">RIF29_15174</name>
</gene>
<feature type="region of interest" description="Disordered" evidence="1">
    <location>
        <begin position="312"/>
        <end position="339"/>
    </location>
</feature>
<evidence type="ECO:0000256" key="1">
    <source>
        <dbReference type="SAM" id="MobiDB-lite"/>
    </source>
</evidence>
<comment type="caution">
    <text evidence="2">The sequence shown here is derived from an EMBL/GenBank/DDBJ whole genome shotgun (WGS) entry which is preliminary data.</text>
</comment>
<dbReference type="Proteomes" id="UP001372338">
    <property type="component" value="Unassembled WGS sequence"/>
</dbReference>
<dbReference type="EMBL" id="JAYWIO010000003">
    <property type="protein sequence ID" value="KAK7274100.1"/>
    <property type="molecule type" value="Genomic_DNA"/>
</dbReference>
<keyword evidence="3" id="KW-1185">Reference proteome</keyword>
<feature type="compositionally biased region" description="Polar residues" evidence="1">
    <location>
        <begin position="24"/>
        <end position="33"/>
    </location>
</feature>
<reference evidence="2 3" key="1">
    <citation type="submission" date="2024-01" db="EMBL/GenBank/DDBJ databases">
        <title>The genomes of 5 underutilized Papilionoideae crops provide insights into root nodulation and disease resistanc.</title>
        <authorList>
            <person name="Yuan L."/>
        </authorList>
    </citation>
    <scope>NUCLEOTIDE SEQUENCE [LARGE SCALE GENOMIC DNA]</scope>
    <source>
        <strain evidence="2">ZHUSHIDOU_FW_LH</strain>
        <tissue evidence="2">Leaf</tissue>
    </source>
</reference>
<proteinExistence type="predicted"/>
<sequence>MKGEVDGGSSTASKRKRPFLDQCEGSSQVNSRPDLNIEYDSSGLFSQPKVRYRRTTRADKLAMGDFANVGFGGGTNVSQFSDSKGADILARSEVPNFVLEDVTNVIPLSELKEQLYPLSGKMPSVRVSSGGQHDENYYTHDNLAFNRAQQDELYINQRLGGGPQHLKCLGIKHDKSEIMSYIERSRVRAEVVLSTIGAASDVIHGAQTLAKTVGGPKRGCDMSGDNLCMSSSVGPVGNEKKLSYRGVKKIMRDLSHQFTAVHAPEVNLEEEVVDLKDVKPESMSVYDHCQPLRRSKRFRLLSELMNAGPGNVRVKSSVNDASTSDKAQPSNEITDPLQLGSVENHDVINPYYDSDNDEDRTEGASAYDIKFGKIIYTFDCRKHCFAVNLQPQEIQNLALVEIERIIRKNGRSLSEWTSMPQPQVTTFDSMNNPLIAEQLNFNREEQFNEYQRLWSLMTEEQESVFAAITSAIDSGEGIVIFNTL</sequence>
<evidence type="ECO:0000313" key="2">
    <source>
        <dbReference type="EMBL" id="KAK7274100.1"/>
    </source>
</evidence>
<protein>
    <submittedName>
        <fullName evidence="2">Uncharacterized protein</fullName>
    </submittedName>
</protein>
<evidence type="ECO:0000313" key="3">
    <source>
        <dbReference type="Proteomes" id="UP001372338"/>
    </source>
</evidence>
<feature type="compositionally biased region" description="Polar residues" evidence="1">
    <location>
        <begin position="314"/>
        <end position="333"/>
    </location>
</feature>
<organism evidence="2 3">
    <name type="scientific">Crotalaria pallida</name>
    <name type="common">Smooth rattlebox</name>
    <name type="synonym">Crotalaria striata</name>
    <dbReference type="NCBI Taxonomy" id="3830"/>
    <lineage>
        <taxon>Eukaryota</taxon>
        <taxon>Viridiplantae</taxon>
        <taxon>Streptophyta</taxon>
        <taxon>Embryophyta</taxon>
        <taxon>Tracheophyta</taxon>
        <taxon>Spermatophyta</taxon>
        <taxon>Magnoliopsida</taxon>
        <taxon>eudicotyledons</taxon>
        <taxon>Gunneridae</taxon>
        <taxon>Pentapetalae</taxon>
        <taxon>rosids</taxon>
        <taxon>fabids</taxon>
        <taxon>Fabales</taxon>
        <taxon>Fabaceae</taxon>
        <taxon>Papilionoideae</taxon>
        <taxon>50 kb inversion clade</taxon>
        <taxon>genistoids sensu lato</taxon>
        <taxon>core genistoids</taxon>
        <taxon>Crotalarieae</taxon>
        <taxon>Crotalaria</taxon>
    </lineage>
</organism>